<dbReference type="Gene3D" id="1.20.142.10">
    <property type="entry name" value="Poly(ADP-ribose) polymerase, regulatory domain"/>
    <property type="match status" value="1"/>
</dbReference>
<comment type="caution">
    <text evidence="11">The sequence shown here is derived from an EMBL/GenBank/DDBJ whole genome shotgun (WGS) entry which is preliminary data.</text>
</comment>
<dbReference type="CDD" id="cd01437">
    <property type="entry name" value="parp_like"/>
    <property type="match status" value="1"/>
</dbReference>
<proteinExistence type="predicted"/>
<dbReference type="Pfam" id="PF02877">
    <property type="entry name" value="PARP_reg"/>
    <property type="match status" value="1"/>
</dbReference>
<evidence type="ECO:0000256" key="7">
    <source>
        <dbReference type="ARBA" id="ARBA00033987"/>
    </source>
</evidence>
<feature type="domain" description="PARP catalytic" evidence="9">
    <location>
        <begin position="48"/>
        <end position="229"/>
    </location>
</feature>
<evidence type="ECO:0000256" key="2">
    <source>
        <dbReference type="ARBA" id="ARBA00022676"/>
    </source>
</evidence>
<dbReference type="Proteomes" id="UP001630127">
    <property type="component" value="Unassembled WGS sequence"/>
</dbReference>
<comment type="catalytic activity">
    <reaction evidence="7">
        <text>NAD(+) + (ADP-D-ribosyl)n-acceptor = nicotinamide + (ADP-D-ribosyl)n+1-acceptor + H(+).</text>
        <dbReference type="EC" id="2.4.2.30"/>
    </reaction>
</comment>
<protein>
    <recommendedName>
        <fullName evidence="8">Poly [ADP-ribose] polymerase</fullName>
        <shortName evidence="8">PARP</shortName>
        <ecNumber evidence="8">2.4.2.-</ecNumber>
    </recommendedName>
</protein>
<evidence type="ECO:0000256" key="4">
    <source>
        <dbReference type="ARBA" id="ARBA00022695"/>
    </source>
</evidence>
<dbReference type="InterPro" id="IPR004102">
    <property type="entry name" value="Poly(ADP-ribose)pol_reg_dom"/>
</dbReference>
<organism evidence="11 12">
    <name type="scientific">Cinchona calisaya</name>
    <dbReference type="NCBI Taxonomy" id="153742"/>
    <lineage>
        <taxon>Eukaryota</taxon>
        <taxon>Viridiplantae</taxon>
        <taxon>Streptophyta</taxon>
        <taxon>Embryophyta</taxon>
        <taxon>Tracheophyta</taxon>
        <taxon>Spermatophyta</taxon>
        <taxon>Magnoliopsida</taxon>
        <taxon>eudicotyledons</taxon>
        <taxon>Gunneridae</taxon>
        <taxon>Pentapetalae</taxon>
        <taxon>asterids</taxon>
        <taxon>lamiids</taxon>
        <taxon>Gentianales</taxon>
        <taxon>Rubiaceae</taxon>
        <taxon>Cinchonoideae</taxon>
        <taxon>Cinchoneae</taxon>
        <taxon>Cinchona</taxon>
    </lineage>
</organism>
<dbReference type="Gene3D" id="3.90.228.10">
    <property type="match status" value="1"/>
</dbReference>
<dbReference type="InterPro" id="IPR036616">
    <property type="entry name" value="Poly(ADP-ribose)pol_reg_dom_sf"/>
</dbReference>
<keyword evidence="4" id="KW-0548">Nucleotidyltransferase</keyword>
<sequence length="229" mass="25701">MIPFYMITGELVIDTPQKLKSKLQMVEALGEIEVATKLLEDDTVMQGDPLYSHYQRLHCELTTIEADSMVYKMIEKYMKNTHAKTHSIYTVDIFQIFRASREGEAERFKKAHKLDRNFISSLRIAPPEAPVTGYMFGKGVYFADMFSKSANYAIRLPLQLLVALGDMAELLYTDYNADNLPEGKLSTKGIGTTAPDISETQMLDDGVIVPLGSPKQQLGPRLVFCTTST</sequence>
<evidence type="ECO:0000256" key="3">
    <source>
        <dbReference type="ARBA" id="ARBA00022679"/>
    </source>
</evidence>
<dbReference type="PROSITE" id="PS51060">
    <property type="entry name" value="PARP_ALPHA_HD"/>
    <property type="match status" value="1"/>
</dbReference>
<dbReference type="PANTHER" id="PTHR10459">
    <property type="entry name" value="DNA LIGASE"/>
    <property type="match status" value="1"/>
</dbReference>
<evidence type="ECO:0000259" key="9">
    <source>
        <dbReference type="PROSITE" id="PS51059"/>
    </source>
</evidence>
<dbReference type="SUPFAM" id="SSF47587">
    <property type="entry name" value="Domain of poly(ADP-ribose) polymerase"/>
    <property type="match status" value="1"/>
</dbReference>
<keyword evidence="6" id="KW-0539">Nucleus</keyword>
<dbReference type="InterPro" id="IPR050800">
    <property type="entry name" value="ARTD/PARP"/>
</dbReference>
<evidence type="ECO:0000313" key="11">
    <source>
        <dbReference type="EMBL" id="KAL3517429.1"/>
    </source>
</evidence>
<dbReference type="GO" id="GO:0016779">
    <property type="term" value="F:nucleotidyltransferase activity"/>
    <property type="evidence" value="ECO:0007669"/>
    <property type="project" value="UniProtKB-KW"/>
</dbReference>
<dbReference type="EMBL" id="JBJUIK010000009">
    <property type="protein sequence ID" value="KAL3517429.1"/>
    <property type="molecule type" value="Genomic_DNA"/>
</dbReference>
<keyword evidence="12" id="KW-1185">Reference proteome</keyword>
<dbReference type="GO" id="GO:0005634">
    <property type="term" value="C:nucleus"/>
    <property type="evidence" value="ECO:0007669"/>
    <property type="project" value="UniProtKB-SubCell"/>
</dbReference>
<evidence type="ECO:0000256" key="5">
    <source>
        <dbReference type="ARBA" id="ARBA00023027"/>
    </source>
</evidence>
<keyword evidence="2 8" id="KW-0328">Glycosyltransferase</keyword>
<dbReference type="SUPFAM" id="SSF56399">
    <property type="entry name" value="ADP-ribosylation"/>
    <property type="match status" value="1"/>
</dbReference>
<gene>
    <name evidence="11" type="ORF">ACH5RR_020018</name>
</gene>
<feature type="domain" description="PARP alpha-helical" evidence="10">
    <location>
        <begin position="1"/>
        <end position="40"/>
    </location>
</feature>
<accession>A0ABD2ZEB0</accession>
<dbReference type="EC" id="2.4.2.-" evidence="8"/>
<evidence type="ECO:0000259" key="10">
    <source>
        <dbReference type="PROSITE" id="PS51060"/>
    </source>
</evidence>
<evidence type="ECO:0000256" key="1">
    <source>
        <dbReference type="ARBA" id="ARBA00004123"/>
    </source>
</evidence>
<dbReference type="PANTHER" id="PTHR10459:SF60">
    <property type="entry name" value="POLY [ADP-RIBOSE] POLYMERASE 2"/>
    <property type="match status" value="1"/>
</dbReference>
<keyword evidence="3 8" id="KW-0808">Transferase</keyword>
<dbReference type="InterPro" id="IPR012317">
    <property type="entry name" value="Poly(ADP-ribose)pol_cat_dom"/>
</dbReference>
<evidence type="ECO:0000313" key="12">
    <source>
        <dbReference type="Proteomes" id="UP001630127"/>
    </source>
</evidence>
<dbReference type="AlphaFoldDB" id="A0ABD2ZEB0"/>
<name>A0ABD2ZEB0_9GENT</name>
<reference evidence="11 12" key="1">
    <citation type="submission" date="2024-11" db="EMBL/GenBank/DDBJ databases">
        <title>A near-complete genome assembly of Cinchona calisaya.</title>
        <authorList>
            <person name="Lian D.C."/>
            <person name="Zhao X.W."/>
            <person name="Wei L."/>
        </authorList>
    </citation>
    <scope>NUCLEOTIDE SEQUENCE [LARGE SCALE GENOMIC DNA]</scope>
    <source>
        <tissue evidence="11">Nenye</tissue>
    </source>
</reference>
<dbReference type="PROSITE" id="PS51059">
    <property type="entry name" value="PARP_CATALYTIC"/>
    <property type="match status" value="1"/>
</dbReference>
<evidence type="ECO:0000256" key="8">
    <source>
        <dbReference type="RuleBase" id="RU362114"/>
    </source>
</evidence>
<keyword evidence="5 8" id="KW-0520">NAD</keyword>
<dbReference type="Pfam" id="PF00644">
    <property type="entry name" value="PARP"/>
    <property type="match status" value="1"/>
</dbReference>
<evidence type="ECO:0000256" key="6">
    <source>
        <dbReference type="ARBA" id="ARBA00023242"/>
    </source>
</evidence>
<comment type="subcellular location">
    <subcellularLocation>
        <location evidence="1">Nucleus</location>
    </subcellularLocation>
</comment>
<dbReference type="GO" id="GO:0003950">
    <property type="term" value="F:NAD+ poly-ADP-ribosyltransferase activity"/>
    <property type="evidence" value="ECO:0007669"/>
    <property type="project" value="UniProtKB-UniRule"/>
</dbReference>